<organism evidence="1 2">
    <name type="scientific">Trifolium medium</name>
    <dbReference type="NCBI Taxonomy" id="97028"/>
    <lineage>
        <taxon>Eukaryota</taxon>
        <taxon>Viridiplantae</taxon>
        <taxon>Streptophyta</taxon>
        <taxon>Embryophyta</taxon>
        <taxon>Tracheophyta</taxon>
        <taxon>Spermatophyta</taxon>
        <taxon>Magnoliopsida</taxon>
        <taxon>eudicotyledons</taxon>
        <taxon>Gunneridae</taxon>
        <taxon>Pentapetalae</taxon>
        <taxon>rosids</taxon>
        <taxon>fabids</taxon>
        <taxon>Fabales</taxon>
        <taxon>Fabaceae</taxon>
        <taxon>Papilionoideae</taxon>
        <taxon>50 kb inversion clade</taxon>
        <taxon>NPAAA clade</taxon>
        <taxon>Hologalegina</taxon>
        <taxon>IRL clade</taxon>
        <taxon>Trifolieae</taxon>
        <taxon>Trifolium</taxon>
    </lineage>
</organism>
<reference evidence="1 2" key="1">
    <citation type="journal article" date="2018" name="Front. Plant Sci.">
        <title>Red Clover (Trifolium pratense) and Zigzag Clover (T. medium) - A Picture of Genomic Similarities and Differences.</title>
        <authorList>
            <person name="Dluhosova J."/>
            <person name="Istvanek J."/>
            <person name="Nedelnik J."/>
            <person name="Repkova J."/>
        </authorList>
    </citation>
    <scope>NUCLEOTIDE SEQUENCE [LARGE SCALE GENOMIC DNA]</scope>
    <source>
        <strain evidence="2">cv. 10/8</strain>
        <tissue evidence="1">Leaf</tissue>
    </source>
</reference>
<accession>A0A392R546</accession>
<dbReference type="Proteomes" id="UP000265520">
    <property type="component" value="Unassembled WGS sequence"/>
</dbReference>
<evidence type="ECO:0000313" key="2">
    <source>
        <dbReference type="Proteomes" id="UP000265520"/>
    </source>
</evidence>
<name>A0A392R546_9FABA</name>
<sequence length="47" mass="5105">MAVSSGLAEEKAAIEEDINGLQTAVASQYEEGFLFALEQMKVLFPDL</sequence>
<comment type="caution">
    <text evidence="1">The sequence shown here is derived from an EMBL/GenBank/DDBJ whole genome shotgun (WGS) entry which is preliminary data.</text>
</comment>
<dbReference type="EMBL" id="LXQA010186534">
    <property type="protein sequence ID" value="MCI31357.1"/>
    <property type="molecule type" value="Genomic_DNA"/>
</dbReference>
<keyword evidence="2" id="KW-1185">Reference proteome</keyword>
<feature type="non-terminal residue" evidence="1">
    <location>
        <position position="47"/>
    </location>
</feature>
<proteinExistence type="predicted"/>
<evidence type="ECO:0000313" key="1">
    <source>
        <dbReference type="EMBL" id="MCI31357.1"/>
    </source>
</evidence>
<dbReference type="AlphaFoldDB" id="A0A392R546"/>
<protein>
    <submittedName>
        <fullName evidence="1">Uncharacterized protein</fullName>
    </submittedName>
</protein>